<dbReference type="AlphaFoldDB" id="A0AAV8STA1"/>
<evidence type="ECO:0000256" key="1">
    <source>
        <dbReference type="SAM" id="Phobius"/>
    </source>
</evidence>
<keyword evidence="1" id="KW-1133">Transmembrane helix</keyword>
<reference evidence="2 3" key="1">
    <citation type="submission" date="2021-09" db="EMBL/GenBank/DDBJ databases">
        <title>Genomic insights and catalytic innovation underlie evolution of tropane alkaloids biosynthesis.</title>
        <authorList>
            <person name="Wang Y.-J."/>
            <person name="Tian T."/>
            <person name="Huang J.-P."/>
            <person name="Huang S.-X."/>
        </authorList>
    </citation>
    <scope>NUCLEOTIDE SEQUENCE [LARGE SCALE GENOMIC DNA]</scope>
    <source>
        <strain evidence="2">KIB-2018</strain>
        <tissue evidence="2">Leaf</tissue>
    </source>
</reference>
<comment type="caution">
    <text evidence="2">The sequence shown here is derived from an EMBL/GenBank/DDBJ whole genome shotgun (WGS) entry which is preliminary data.</text>
</comment>
<keyword evidence="1" id="KW-0472">Membrane</keyword>
<name>A0AAV8STA1_9ROSI</name>
<proteinExistence type="predicted"/>
<accession>A0AAV8STA1</accession>
<organism evidence="2 3">
    <name type="scientific">Erythroxylum novogranatense</name>
    <dbReference type="NCBI Taxonomy" id="1862640"/>
    <lineage>
        <taxon>Eukaryota</taxon>
        <taxon>Viridiplantae</taxon>
        <taxon>Streptophyta</taxon>
        <taxon>Embryophyta</taxon>
        <taxon>Tracheophyta</taxon>
        <taxon>Spermatophyta</taxon>
        <taxon>Magnoliopsida</taxon>
        <taxon>eudicotyledons</taxon>
        <taxon>Gunneridae</taxon>
        <taxon>Pentapetalae</taxon>
        <taxon>rosids</taxon>
        <taxon>fabids</taxon>
        <taxon>Malpighiales</taxon>
        <taxon>Erythroxylaceae</taxon>
        <taxon>Erythroxylum</taxon>
    </lineage>
</organism>
<keyword evidence="1" id="KW-0812">Transmembrane</keyword>
<dbReference type="Proteomes" id="UP001159364">
    <property type="component" value="Linkage Group LG09"/>
</dbReference>
<gene>
    <name evidence="2" type="ORF">K2173_019037</name>
</gene>
<sequence length="148" mass="15971">MSQTSVATGPPVLNFAVACSSYCHGQWLNLNPTRKRFMGSDKFEHGTPNLVSAASTTRLKVSSSLLRASNSPPEEEVERSNVSESYGVSQDDVSYLWKLGLGSVAGAAIIKYGSILFPYVTRPNLPLALLMILTPVIVSVILLIKQSD</sequence>
<feature type="transmembrane region" description="Helical" evidence="1">
    <location>
        <begin position="125"/>
        <end position="144"/>
    </location>
</feature>
<protein>
    <submittedName>
        <fullName evidence="2">Uncharacterized protein</fullName>
    </submittedName>
</protein>
<dbReference type="EMBL" id="JAIWQS010000009">
    <property type="protein sequence ID" value="KAJ8755239.1"/>
    <property type="molecule type" value="Genomic_DNA"/>
</dbReference>
<dbReference type="PANTHER" id="PTHR37224">
    <property type="entry name" value="OS02G0804400 PROTEIN"/>
    <property type="match status" value="1"/>
</dbReference>
<feature type="transmembrane region" description="Helical" evidence="1">
    <location>
        <begin position="99"/>
        <end position="119"/>
    </location>
</feature>
<evidence type="ECO:0000313" key="2">
    <source>
        <dbReference type="EMBL" id="KAJ8755239.1"/>
    </source>
</evidence>
<keyword evidence="3" id="KW-1185">Reference proteome</keyword>
<evidence type="ECO:0000313" key="3">
    <source>
        <dbReference type="Proteomes" id="UP001159364"/>
    </source>
</evidence>